<protein>
    <recommendedName>
        <fullName evidence="3">Sulfatase N-terminal domain-containing protein</fullName>
    </recommendedName>
</protein>
<name>A0ABQ1H705_9SPHN</name>
<gene>
    <name evidence="4" type="ORF">GCM10011395_32610</name>
</gene>
<dbReference type="PANTHER" id="PTHR42693:SF53">
    <property type="entry name" value="ENDO-4-O-SULFATASE"/>
    <property type="match status" value="1"/>
</dbReference>
<proteinExistence type="inferred from homology"/>
<dbReference type="Gene3D" id="3.40.720.10">
    <property type="entry name" value="Alkaline Phosphatase, subunit A"/>
    <property type="match status" value="1"/>
</dbReference>
<reference evidence="5" key="1">
    <citation type="journal article" date="2019" name="Int. J. Syst. Evol. Microbiol.">
        <title>The Global Catalogue of Microorganisms (GCM) 10K type strain sequencing project: providing services to taxonomists for standard genome sequencing and annotation.</title>
        <authorList>
            <consortium name="The Broad Institute Genomics Platform"/>
            <consortium name="The Broad Institute Genome Sequencing Center for Infectious Disease"/>
            <person name="Wu L."/>
            <person name="Ma J."/>
        </authorList>
    </citation>
    <scope>NUCLEOTIDE SEQUENCE [LARGE SCALE GENOMIC DNA]</scope>
    <source>
        <strain evidence="5">CGMCC 1.10106</strain>
    </source>
</reference>
<dbReference type="InterPro" id="IPR050738">
    <property type="entry name" value="Sulfatase"/>
</dbReference>
<evidence type="ECO:0000313" key="4">
    <source>
        <dbReference type="EMBL" id="GGA59749.1"/>
    </source>
</evidence>
<keyword evidence="5" id="KW-1185">Reference proteome</keyword>
<evidence type="ECO:0000313" key="5">
    <source>
        <dbReference type="Proteomes" id="UP000618591"/>
    </source>
</evidence>
<dbReference type="PANTHER" id="PTHR42693">
    <property type="entry name" value="ARYLSULFATASE FAMILY MEMBER"/>
    <property type="match status" value="1"/>
</dbReference>
<accession>A0ABQ1H705</accession>
<organism evidence="4 5">
    <name type="scientific">Sphingomonas psychrolutea</name>
    <dbReference type="NCBI Taxonomy" id="1259676"/>
    <lineage>
        <taxon>Bacteria</taxon>
        <taxon>Pseudomonadati</taxon>
        <taxon>Pseudomonadota</taxon>
        <taxon>Alphaproteobacteria</taxon>
        <taxon>Sphingomonadales</taxon>
        <taxon>Sphingomonadaceae</taxon>
        <taxon>Sphingomonas</taxon>
    </lineage>
</organism>
<dbReference type="InterPro" id="IPR000917">
    <property type="entry name" value="Sulfatase_N"/>
</dbReference>
<comment type="caution">
    <text evidence="4">The sequence shown here is derived from an EMBL/GenBank/DDBJ whole genome shotgun (WGS) entry which is preliminary data.</text>
</comment>
<dbReference type="Proteomes" id="UP000618591">
    <property type="component" value="Unassembled WGS sequence"/>
</dbReference>
<dbReference type="InterPro" id="IPR017850">
    <property type="entry name" value="Alkaline_phosphatase_core_sf"/>
</dbReference>
<keyword evidence="2" id="KW-0378">Hydrolase</keyword>
<evidence type="ECO:0000256" key="2">
    <source>
        <dbReference type="ARBA" id="ARBA00022801"/>
    </source>
</evidence>
<sequence length="198" mass="21862">MAATGPNILLITCDQYRFPRFCYGPDGGFVEPLKQILGFQGTVDASNPYAKFFPGLLRLRQNAVVLRNHTIAASACTPSRAVIYTGQYGTKTGVTQTDGLFKNGDSPNFPWLEADGIPTLGSWLREAGYSTHYFGKWHVSNPPEHSLKRYGFDDWEESYPEPHGAQPNNLGVYRDVGFTDSACTFIRRKGLAANGFVA</sequence>
<dbReference type="SUPFAM" id="SSF53649">
    <property type="entry name" value="Alkaline phosphatase-like"/>
    <property type="match status" value="1"/>
</dbReference>
<evidence type="ECO:0000256" key="1">
    <source>
        <dbReference type="ARBA" id="ARBA00008779"/>
    </source>
</evidence>
<evidence type="ECO:0000259" key="3">
    <source>
        <dbReference type="Pfam" id="PF00884"/>
    </source>
</evidence>
<dbReference type="Pfam" id="PF00884">
    <property type="entry name" value="Sulfatase"/>
    <property type="match status" value="1"/>
</dbReference>
<dbReference type="EMBL" id="BMDW01000026">
    <property type="protein sequence ID" value="GGA59749.1"/>
    <property type="molecule type" value="Genomic_DNA"/>
</dbReference>
<comment type="similarity">
    <text evidence="1">Belongs to the sulfatase family.</text>
</comment>
<feature type="domain" description="Sulfatase N-terminal" evidence="3">
    <location>
        <begin position="6"/>
        <end position="157"/>
    </location>
</feature>